<dbReference type="GO" id="GO:0016787">
    <property type="term" value="F:hydrolase activity"/>
    <property type="evidence" value="ECO:0007669"/>
    <property type="project" value="UniProtKB-KW"/>
</dbReference>
<evidence type="ECO:0000313" key="3">
    <source>
        <dbReference type="Proteomes" id="UP001241758"/>
    </source>
</evidence>
<feature type="domain" description="Alpha/beta hydrolase fold-3" evidence="1">
    <location>
        <begin position="1"/>
        <end position="74"/>
    </location>
</feature>
<gene>
    <name evidence="2" type="ORF">QLQ12_02545</name>
</gene>
<keyword evidence="2" id="KW-0378">Hydrolase</keyword>
<evidence type="ECO:0000313" key="2">
    <source>
        <dbReference type="EMBL" id="MDI6097477.1"/>
    </source>
</evidence>
<reference evidence="2 3" key="1">
    <citation type="submission" date="2023-05" db="EMBL/GenBank/DDBJ databases">
        <title>Actinoplanes sp. NEAU-A12 genome sequencing.</title>
        <authorList>
            <person name="Wang Z.-S."/>
        </authorList>
    </citation>
    <scope>NUCLEOTIDE SEQUENCE [LARGE SCALE GENOMIC DNA]</scope>
    <source>
        <strain evidence="2 3">NEAU-A12</strain>
    </source>
</reference>
<keyword evidence="3" id="KW-1185">Reference proteome</keyword>
<comment type="caution">
    <text evidence="2">The sequence shown here is derived from an EMBL/GenBank/DDBJ whole genome shotgun (WGS) entry which is preliminary data.</text>
</comment>
<dbReference type="EMBL" id="JASCTH010000001">
    <property type="protein sequence ID" value="MDI6097477.1"/>
    <property type="molecule type" value="Genomic_DNA"/>
</dbReference>
<organism evidence="2 3">
    <name type="scientific">Actinoplanes sandaracinus</name>
    <dbReference type="NCBI Taxonomy" id="3045177"/>
    <lineage>
        <taxon>Bacteria</taxon>
        <taxon>Bacillati</taxon>
        <taxon>Actinomycetota</taxon>
        <taxon>Actinomycetes</taxon>
        <taxon>Micromonosporales</taxon>
        <taxon>Micromonosporaceae</taxon>
        <taxon>Actinoplanes</taxon>
    </lineage>
</organism>
<sequence>MHGRGWSFGIRADSAPWFGWMADQGITVYSVDCRLAPPPRWQDAVGDVKCALGWIRSAAIRHGTAASNVSIAGD</sequence>
<name>A0ABT6WCL6_9ACTN</name>
<dbReference type="InterPro" id="IPR029058">
    <property type="entry name" value="AB_hydrolase_fold"/>
</dbReference>
<proteinExistence type="predicted"/>
<dbReference type="Gene3D" id="3.40.50.1820">
    <property type="entry name" value="alpha/beta hydrolase"/>
    <property type="match status" value="1"/>
</dbReference>
<accession>A0ABT6WCL6</accession>
<dbReference type="InterPro" id="IPR013094">
    <property type="entry name" value="AB_hydrolase_3"/>
</dbReference>
<evidence type="ECO:0000259" key="1">
    <source>
        <dbReference type="Pfam" id="PF07859"/>
    </source>
</evidence>
<protein>
    <submittedName>
        <fullName evidence="2">Alpha/beta hydrolase fold domain-containing protein</fullName>
    </submittedName>
</protein>
<dbReference type="Proteomes" id="UP001241758">
    <property type="component" value="Unassembled WGS sequence"/>
</dbReference>
<dbReference type="SUPFAM" id="SSF53474">
    <property type="entry name" value="alpha/beta-Hydrolases"/>
    <property type="match status" value="1"/>
</dbReference>
<dbReference type="Pfam" id="PF07859">
    <property type="entry name" value="Abhydrolase_3"/>
    <property type="match status" value="1"/>
</dbReference>